<name>A0A090UXW3_PSEVU</name>
<proteinExistence type="predicted"/>
<dbReference type="Proteomes" id="UP000029462">
    <property type="component" value="Unassembled WGS sequence"/>
</dbReference>
<organism evidence="2 3">
    <name type="scientific">Pseudescherichia vulneris NBRC 102420</name>
    <dbReference type="NCBI Taxonomy" id="1115515"/>
    <lineage>
        <taxon>Bacteria</taxon>
        <taxon>Pseudomonadati</taxon>
        <taxon>Pseudomonadota</taxon>
        <taxon>Gammaproteobacteria</taxon>
        <taxon>Enterobacterales</taxon>
        <taxon>Enterobacteriaceae</taxon>
        <taxon>Pseudescherichia</taxon>
    </lineage>
</organism>
<comment type="caution">
    <text evidence="2">The sequence shown here is derived from an EMBL/GenBank/DDBJ whole genome shotgun (WGS) entry which is preliminary data.</text>
</comment>
<evidence type="ECO:0000313" key="3">
    <source>
        <dbReference type="Proteomes" id="UP000029462"/>
    </source>
</evidence>
<protein>
    <submittedName>
        <fullName evidence="2">Uncharacterized protein</fullName>
    </submittedName>
</protein>
<dbReference type="EMBL" id="BBMZ01000007">
    <property type="protein sequence ID" value="GAL57366.1"/>
    <property type="molecule type" value="Genomic_DNA"/>
</dbReference>
<keyword evidence="3" id="KW-1185">Reference proteome</keyword>
<dbReference type="RefSeq" id="WP_042389648.1">
    <property type="nucleotide sequence ID" value="NZ_BBMZ01000007.1"/>
</dbReference>
<dbReference type="AlphaFoldDB" id="A0A090UXW3"/>
<evidence type="ECO:0000256" key="1">
    <source>
        <dbReference type="SAM" id="MobiDB-lite"/>
    </source>
</evidence>
<dbReference type="OrthoDB" id="6624450at2"/>
<sequence length="355" mass="39217">MSWDNVTSVYSVKIWTDNPDTTQAYLFANGNHQVKLTVRLVFNIIDANQPGPTQDECKAAVSLIDYQTGADLSFLKVGDKGAYTHVYQENRPAEVKPLPEEDNPTATSPKSGSYEFDLYVSSDSTINANYAAEKVALFISFIDASGTEITTNTTSTGKPSYVSVNVYPPKKYGKSGSASTPVVIKLKDDKLSYNYDYSHSVDDLTVSAWSLRIDDSYFRIVNFQAASGVQSNEPFYRHGDNVAAGGIAYDEDWETKETFVPTENKVNQGHLAYDSTLEIIYDDAGKYFFKITVTVHQEANEIIFINFYAVIKPPSDSGFDNKTDTASLSAYDQFGNKFTVEVSNNGSGLQINNVT</sequence>
<accession>A0A090UXW3</accession>
<feature type="region of interest" description="Disordered" evidence="1">
    <location>
        <begin position="91"/>
        <end position="110"/>
    </location>
</feature>
<gene>
    <name evidence="2" type="ORF">EV102420_07_01860</name>
</gene>
<evidence type="ECO:0000313" key="2">
    <source>
        <dbReference type="EMBL" id="GAL57366.1"/>
    </source>
</evidence>
<reference evidence="2 3" key="1">
    <citation type="submission" date="2014-09" db="EMBL/GenBank/DDBJ databases">
        <title>Whole genome shotgun sequence of Escherichia vulneris NBRC 102420.</title>
        <authorList>
            <person name="Yoshida Y."/>
            <person name="Hosoyama A."/>
            <person name="Tsuchikane K."/>
            <person name="Ohji S."/>
            <person name="Ichikawa N."/>
            <person name="Kimura A."/>
            <person name="Yamazoe A."/>
            <person name="Ezaki T."/>
            <person name="Fujita N."/>
        </authorList>
    </citation>
    <scope>NUCLEOTIDE SEQUENCE [LARGE SCALE GENOMIC DNA]</scope>
    <source>
        <strain evidence="2 3">NBRC 102420</strain>
    </source>
</reference>